<comment type="subcellular location">
    <subcellularLocation>
        <location evidence="1">Cell membrane</location>
        <topology evidence="1">Multi-pass membrane protein</topology>
    </subcellularLocation>
</comment>
<accession>A0A6N9YLL4</accession>
<feature type="transmembrane region" description="Helical" evidence="5">
    <location>
        <begin position="162"/>
        <end position="183"/>
    </location>
</feature>
<feature type="transmembrane region" description="Helical" evidence="5">
    <location>
        <begin position="298"/>
        <end position="324"/>
    </location>
</feature>
<feature type="transmembrane region" description="Helical" evidence="5">
    <location>
        <begin position="212"/>
        <end position="231"/>
    </location>
</feature>
<feature type="transmembrane region" description="Helical" evidence="5">
    <location>
        <begin position="273"/>
        <end position="292"/>
    </location>
</feature>
<dbReference type="PANTHER" id="PTHR23534:SF1">
    <property type="entry name" value="MAJOR FACILITATOR SUPERFAMILY PROTEIN"/>
    <property type="match status" value="1"/>
</dbReference>
<feature type="transmembrane region" description="Helical" evidence="5">
    <location>
        <begin position="336"/>
        <end position="359"/>
    </location>
</feature>
<dbReference type="InterPro" id="IPR020846">
    <property type="entry name" value="MFS_dom"/>
</dbReference>
<evidence type="ECO:0000313" key="8">
    <source>
        <dbReference type="Proteomes" id="UP000469185"/>
    </source>
</evidence>
<keyword evidence="8" id="KW-1185">Reference proteome</keyword>
<keyword evidence="2 5" id="KW-0812">Transmembrane</keyword>
<evidence type="ECO:0000256" key="3">
    <source>
        <dbReference type="ARBA" id="ARBA00022989"/>
    </source>
</evidence>
<dbReference type="Gene3D" id="1.20.1250.20">
    <property type="entry name" value="MFS general substrate transporter like domains"/>
    <property type="match status" value="2"/>
</dbReference>
<dbReference type="Proteomes" id="UP000469185">
    <property type="component" value="Unassembled WGS sequence"/>
</dbReference>
<dbReference type="GO" id="GO:0005886">
    <property type="term" value="C:plasma membrane"/>
    <property type="evidence" value="ECO:0007669"/>
    <property type="project" value="UniProtKB-SubCell"/>
</dbReference>
<gene>
    <name evidence="7" type="ORF">G1H11_10635</name>
</gene>
<dbReference type="RefSeq" id="WP_163818553.1">
    <property type="nucleotide sequence ID" value="NZ_JAAGOB010000005.1"/>
</dbReference>
<dbReference type="PANTHER" id="PTHR23534">
    <property type="entry name" value="MFS PERMEASE"/>
    <property type="match status" value="1"/>
</dbReference>
<proteinExistence type="predicted"/>
<dbReference type="EMBL" id="JAAGOB010000005">
    <property type="protein sequence ID" value="NED95769.1"/>
    <property type="molecule type" value="Genomic_DNA"/>
</dbReference>
<feature type="transmembrane region" description="Helical" evidence="5">
    <location>
        <begin position="365"/>
        <end position="383"/>
    </location>
</feature>
<evidence type="ECO:0000256" key="4">
    <source>
        <dbReference type="ARBA" id="ARBA00023136"/>
    </source>
</evidence>
<feature type="transmembrane region" description="Helical" evidence="5">
    <location>
        <begin position="131"/>
        <end position="150"/>
    </location>
</feature>
<comment type="caution">
    <text evidence="7">The sequence shown here is derived from an EMBL/GenBank/DDBJ whole genome shotgun (WGS) entry which is preliminary data.</text>
</comment>
<name>A0A6N9YLL4_9ACTN</name>
<evidence type="ECO:0000256" key="2">
    <source>
        <dbReference type="ARBA" id="ARBA00022692"/>
    </source>
</evidence>
<feature type="transmembrane region" description="Helical" evidence="5">
    <location>
        <begin position="72"/>
        <end position="91"/>
    </location>
</feature>
<evidence type="ECO:0000256" key="5">
    <source>
        <dbReference type="SAM" id="Phobius"/>
    </source>
</evidence>
<keyword evidence="3 5" id="KW-1133">Transmembrane helix</keyword>
<sequence>MARTPVYLLTAATAIGSMGLAAGGSAGALLAADITGSEAAAGLPIGALVAGSALGAVLIARISATAGRPRGLMAGYGAGIMGAALVVGAAVAANLALVLIGSAVLGVANVAVFLSRYAVAGSGDDQFRGRDMGIVLAGAAVGAVTAPNLLGVTGKLAVDIGLPRLTGLYLLAIPAFALAGCILSRLRRPGPEPLAVVQLRAADTRSGGARRAVLLLAITNLVMVAVMAIAPVHMTGHGHGLDLVGVIVSIHVLCMFAPAPATGRLADRYGGSAVAGVGFLLFVAAGVVGALADQHGVVGITVALALLGLGWNAGVVAASTMLTASVRPAERAKAEGLGEMAMGLAAGAGAPVAGLVTAYGGFETLAAASAVIATLAVVVMLLIRPTEP</sequence>
<feature type="transmembrane region" description="Helical" evidence="5">
    <location>
        <begin position="97"/>
        <end position="119"/>
    </location>
</feature>
<evidence type="ECO:0000313" key="7">
    <source>
        <dbReference type="EMBL" id="NED95769.1"/>
    </source>
</evidence>
<organism evidence="7 8">
    <name type="scientific">Phytoactinopolyspora alkaliphila</name>
    <dbReference type="NCBI Taxonomy" id="1783498"/>
    <lineage>
        <taxon>Bacteria</taxon>
        <taxon>Bacillati</taxon>
        <taxon>Actinomycetota</taxon>
        <taxon>Actinomycetes</taxon>
        <taxon>Jiangellales</taxon>
        <taxon>Jiangellaceae</taxon>
        <taxon>Phytoactinopolyspora</taxon>
    </lineage>
</organism>
<protein>
    <submittedName>
        <fullName evidence="7">MFS transporter</fullName>
    </submittedName>
</protein>
<dbReference type="GO" id="GO:0022857">
    <property type="term" value="F:transmembrane transporter activity"/>
    <property type="evidence" value="ECO:0007669"/>
    <property type="project" value="InterPro"/>
</dbReference>
<keyword evidence="4 5" id="KW-0472">Membrane</keyword>
<dbReference type="InterPro" id="IPR011701">
    <property type="entry name" value="MFS"/>
</dbReference>
<dbReference type="InterPro" id="IPR036259">
    <property type="entry name" value="MFS_trans_sf"/>
</dbReference>
<evidence type="ECO:0000259" key="6">
    <source>
        <dbReference type="PROSITE" id="PS50850"/>
    </source>
</evidence>
<feature type="domain" description="Major facilitator superfamily (MFS) profile" evidence="6">
    <location>
        <begin position="205"/>
        <end position="388"/>
    </location>
</feature>
<dbReference type="PROSITE" id="PS50850">
    <property type="entry name" value="MFS"/>
    <property type="match status" value="1"/>
</dbReference>
<dbReference type="SUPFAM" id="SSF103473">
    <property type="entry name" value="MFS general substrate transporter"/>
    <property type="match status" value="1"/>
</dbReference>
<evidence type="ECO:0000256" key="1">
    <source>
        <dbReference type="ARBA" id="ARBA00004651"/>
    </source>
</evidence>
<feature type="transmembrane region" description="Helical" evidence="5">
    <location>
        <begin position="243"/>
        <end position="261"/>
    </location>
</feature>
<dbReference type="AlphaFoldDB" id="A0A6N9YLL4"/>
<feature type="transmembrane region" description="Helical" evidence="5">
    <location>
        <begin position="41"/>
        <end position="60"/>
    </location>
</feature>
<reference evidence="7 8" key="1">
    <citation type="submission" date="2020-02" db="EMBL/GenBank/DDBJ databases">
        <authorList>
            <person name="Li X.-J."/>
            <person name="Feng X.-M."/>
        </authorList>
    </citation>
    <scope>NUCLEOTIDE SEQUENCE [LARGE SCALE GENOMIC DNA]</scope>
    <source>
        <strain evidence="7 8">CGMCC 4.7225</strain>
    </source>
</reference>
<dbReference type="Pfam" id="PF07690">
    <property type="entry name" value="MFS_1"/>
    <property type="match status" value="1"/>
</dbReference>